<dbReference type="OrthoDB" id="1116641at2"/>
<keyword evidence="2" id="KW-1185">Reference proteome</keyword>
<dbReference type="HOGENOM" id="CLU_1553548_0_0_10"/>
<evidence type="ECO:0000313" key="2">
    <source>
        <dbReference type="Proteomes" id="UP000008908"/>
    </source>
</evidence>
<dbReference type="RefSeq" id="WP_014031706.1">
    <property type="nucleotide sequence ID" value="NC_015945.1"/>
</dbReference>
<name>G2PRH4_ALLRU</name>
<reference evidence="2" key="1">
    <citation type="submission" date="2011-08" db="EMBL/GenBank/DDBJ databases">
        <title>The complete genome of Muricauda ruestringensis DSM 13258.</title>
        <authorList>
            <person name="Lucas S."/>
            <person name="Han J."/>
            <person name="Lapidus A."/>
            <person name="Bruce D."/>
            <person name="Goodwin L."/>
            <person name="Pitluck S."/>
            <person name="Peters L."/>
            <person name="Kyrpides N."/>
            <person name="Mavromatis K."/>
            <person name="Ivanova N."/>
            <person name="Ovchinnikova G."/>
            <person name="Teshima H."/>
            <person name="Detter J.C."/>
            <person name="Tapia R."/>
            <person name="Han C."/>
            <person name="Land M."/>
            <person name="Hauser L."/>
            <person name="Markowitz V."/>
            <person name="Cheng J.-F."/>
            <person name="Hugenholtz P."/>
            <person name="Woyke T."/>
            <person name="Wu D."/>
            <person name="Spring S."/>
            <person name="Schroeder M."/>
            <person name="Brambilla E."/>
            <person name="Klenk H.-P."/>
            <person name="Eisen J.A."/>
        </authorList>
    </citation>
    <scope>NUCLEOTIDE SEQUENCE [LARGE SCALE GENOMIC DNA]</scope>
    <source>
        <strain evidence="2">DSM 13258 / LMG 19739 / B1</strain>
    </source>
</reference>
<sequence>MAIADQKHRGSDQNIKDVYPLVLDSLIKAKGYTQQTFELLPEQEQGKIKHLSLKLLSHHIKPKMAGNKSLAKKQEKIDAANTEELIKIVKENGWVTRRSLGCDLKFRTAIIFRHAPKKYWKQVRELIEKEKKAKRISEYEYYVIDNHLKGRPPLTKKRSDFPNSNWYINDYK</sequence>
<accession>G2PRH4</accession>
<organism evidence="1 2">
    <name type="scientific">Allomuricauda ruestringensis (strain DSM 13258 / CIP 107369 / LMG 19739 / B1)</name>
    <name type="common">Muricauda ruestringensis</name>
    <dbReference type="NCBI Taxonomy" id="886377"/>
    <lineage>
        <taxon>Bacteria</taxon>
        <taxon>Pseudomonadati</taxon>
        <taxon>Bacteroidota</taxon>
        <taxon>Flavobacteriia</taxon>
        <taxon>Flavobacteriales</taxon>
        <taxon>Flavobacteriaceae</taxon>
        <taxon>Flagellimonas</taxon>
    </lineage>
</organism>
<proteinExistence type="predicted"/>
<dbReference type="AlphaFoldDB" id="G2PRH4"/>
<reference evidence="1 2" key="2">
    <citation type="journal article" date="2012" name="Stand. Genomic Sci.">
        <title>Complete genome sequence of the facultatively anaerobic, appendaged bacterium Muricauda ruestringensis type strain (B1(T)).</title>
        <authorList>
            <person name="Huntemann M."/>
            <person name="Teshima H."/>
            <person name="Lapidus A."/>
            <person name="Nolan M."/>
            <person name="Lucas S."/>
            <person name="Hammon N."/>
            <person name="Deshpande S."/>
            <person name="Cheng J.F."/>
            <person name="Tapia R."/>
            <person name="Goodwin L.A."/>
            <person name="Pitluck S."/>
            <person name="Liolios K."/>
            <person name="Pagani I."/>
            <person name="Ivanova N."/>
            <person name="Mavromatis K."/>
            <person name="Mikhailova N."/>
            <person name="Pati A."/>
            <person name="Chen A."/>
            <person name="Palaniappan K."/>
            <person name="Land M."/>
            <person name="Hauser L."/>
            <person name="Pan C."/>
            <person name="Brambilla E.M."/>
            <person name="Rohde M."/>
            <person name="Spring S."/>
            <person name="Goker M."/>
            <person name="Detter J.C."/>
            <person name="Bristow J."/>
            <person name="Eisen J.A."/>
            <person name="Markowitz V."/>
            <person name="Hugenholtz P."/>
            <person name="Kyrpides N.C."/>
            <person name="Klenk H.P."/>
            <person name="Woyke T."/>
        </authorList>
    </citation>
    <scope>NUCLEOTIDE SEQUENCE [LARGE SCALE GENOMIC DNA]</scope>
    <source>
        <strain evidence="2">DSM 13258 / LMG 19739 / B1</strain>
    </source>
</reference>
<dbReference type="STRING" id="886377.Murru_0367"/>
<gene>
    <name evidence="1" type="ordered locus">Murru_0367</name>
</gene>
<evidence type="ECO:0000313" key="1">
    <source>
        <dbReference type="EMBL" id="AEM69423.1"/>
    </source>
</evidence>
<protein>
    <submittedName>
        <fullName evidence="1">Uncharacterized protein</fullName>
    </submittedName>
</protein>
<dbReference type="EMBL" id="CP002999">
    <property type="protein sequence ID" value="AEM69423.1"/>
    <property type="molecule type" value="Genomic_DNA"/>
</dbReference>
<dbReference type="Proteomes" id="UP000008908">
    <property type="component" value="Chromosome"/>
</dbReference>
<dbReference type="KEGG" id="mrs:Murru_0367"/>